<feature type="transmembrane region" description="Helical" evidence="7">
    <location>
        <begin position="276"/>
        <end position="306"/>
    </location>
</feature>
<organism evidence="8 9">
    <name type="scientific">Treponema vincentii ATCC 35580</name>
    <dbReference type="NCBI Taxonomy" id="596324"/>
    <lineage>
        <taxon>Bacteria</taxon>
        <taxon>Pseudomonadati</taxon>
        <taxon>Spirochaetota</taxon>
        <taxon>Spirochaetia</taxon>
        <taxon>Spirochaetales</taxon>
        <taxon>Treponemataceae</taxon>
        <taxon>Treponema</taxon>
    </lineage>
</organism>
<gene>
    <name evidence="8" type="ORF">TREVI0001_2505</name>
</gene>
<evidence type="ECO:0000256" key="1">
    <source>
        <dbReference type="ARBA" id="ARBA00004141"/>
    </source>
</evidence>
<feature type="transmembrane region" description="Helical" evidence="7">
    <location>
        <begin position="318"/>
        <end position="337"/>
    </location>
</feature>
<feature type="transmembrane region" description="Helical" evidence="7">
    <location>
        <begin position="229"/>
        <end position="256"/>
    </location>
</feature>
<evidence type="ECO:0000313" key="8">
    <source>
        <dbReference type="EMBL" id="EEV19574.1"/>
    </source>
</evidence>
<keyword evidence="6 7" id="KW-0472">Membrane</keyword>
<evidence type="ECO:0000256" key="7">
    <source>
        <dbReference type="SAM" id="Phobius"/>
    </source>
</evidence>
<dbReference type="InterPro" id="IPR001046">
    <property type="entry name" value="NRAMP_fam"/>
</dbReference>
<evidence type="ECO:0000256" key="3">
    <source>
        <dbReference type="ARBA" id="ARBA00022692"/>
    </source>
</evidence>
<feature type="transmembrane region" description="Helical" evidence="7">
    <location>
        <begin position="12"/>
        <end position="29"/>
    </location>
</feature>
<dbReference type="Pfam" id="PF01566">
    <property type="entry name" value="Nramp"/>
    <property type="match status" value="1"/>
</dbReference>
<feature type="transmembrane region" description="Helical" evidence="7">
    <location>
        <begin position="343"/>
        <end position="365"/>
    </location>
</feature>
<dbReference type="RefSeq" id="WP_006189689.1">
    <property type="nucleotide sequence ID" value="NZ_ACYH01000054.1"/>
</dbReference>
<dbReference type="GO" id="GO:0034755">
    <property type="term" value="P:iron ion transmembrane transport"/>
    <property type="evidence" value="ECO:0007669"/>
    <property type="project" value="TreeGrafter"/>
</dbReference>
<feature type="transmembrane region" description="Helical" evidence="7">
    <location>
        <begin position="85"/>
        <end position="108"/>
    </location>
</feature>
<reference evidence="8 9" key="1">
    <citation type="submission" date="2009-07" db="EMBL/GenBank/DDBJ databases">
        <authorList>
            <person name="Madupu R."/>
            <person name="Sebastian Y."/>
            <person name="Durkin A.S."/>
            <person name="Torralba M."/>
            <person name="Methe B."/>
            <person name="Sutton G.G."/>
            <person name="Strausberg R.L."/>
            <person name="Nelson K.E."/>
        </authorList>
    </citation>
    <scope>NUCLEOTIDE SEQUENCE [LARGE SCALE GENOMIC DNA]</scope>
    <source>
        <strain evidence="8 9">ATCC 35580</strain>
    </source>
</reference>
<dbReference type="eggNOG" id="COG1914">
    <property type="taxonomic scope" value="Bacteria"/>
</dbReference>
<comment type="subcellular location">
    <subcellularLocation>
        <location evidence="1">Membrane</location>
        <topology evidence="1">Multi-pass membrane protein</topology>
    </subcellularLocation>
</comment>
<feature type="transmembrane region" description="Helical" evidence="7">
    <location>
        <begin position="377"/>
        <end position="400"/>
    </location>
</feature>
<feature type="transmembrane region" description="Helical" evidence="7">
    <location>
        <begin position="114"/>
        <end position="140"/>
    </location>
</feature>
<proteinExistence type="predicted"/>
<dbReference type="OrthoDB" id="9787548at2"/>
<name>C8PSW3_9SPIR</name>
<feature type="transmembrane region" description="Helical" evidence="7">
    <location>
        <begin position="152"/>
        <end position="170"/>
    </location>
</feature>
<keyword evidence="3 7" id="KW-0812">Transmembrane</keyword>
<dbReference type="Proteomes" id="UP000004509">
    <property type="component" value="Unassembled WGS sequence"/>
</dbReference>
<comment type="caution">
    <text evidence="8">The sequence shown here is derived from an EMBL/GenBank/DDBJ whole genome shotgun (WGS) entry which is preliminary data.</text>
</comment>
<dbReference type="PRINTS" id="PR00447">
    <property type="entry name" value="NATRESASSCMP"/>
</dbReference>
<protein>
    <submittedName>
        <fullName evidence="8">Metal ion transporter, metal ion (Mn2+/Fe2+) transporter (Nramp) family</fullName>
    </submittedName>
</protein>
<dbReference type="GO" id="GO:0015293">
    <property type="term" value="F:symporter activity"/>
    <property type="evidence" value="ECO:0007669"/>
    <property type="project" value="UniProtKB-KW"/>
</dbReference>
<evidence type="ECO:0000313" key="9">
    <source>
        <dbReference type="Proteomes" id="UP000004509"/>
    </source>
</evidence>
<evidence type="ECO:0000256" key="2">
    <source>
        <dbReference type="ARBA" id="ARBA00022448"/>
    </source>
</evidence>
<feature type="transmembrane region" description="Helical" evidence="7">
    <location>
        <begin position="182"/>
        <end position="208"/>
    </location>
</feature>
<dbReference type="PANTHER" id="PTHR11706">
    <property type="entry name" value="SOLUTE CARRIER PROTEIN FAMILY 11 MEMBER"/>
    <property type="match status" value="1"/>
</dbReference>
<dbReference type="NCBIfam" id="NF037982">
    <property type="entry name" value="Nramp_1"/>
    <property type="match status" value="1"/>
</dbReference>
<sequence>MKKYTLKEKIKALGPGMLIVGSFIGPGTVTSSTRAGAAYGYQLLWCIVFSVIAVIIMQGMAARLGIVTQTGLAENLVKDLKDRPVLKNIMVILVSSAIILGGVAYMSGDLTGTAIGISAITGIPSRIIAPIWGICILFISNHGNAIKWLEKLLTVCVSVMAVIFVITMFVVKPDIVEVFSGIVPIVPSGAIMTCVALIGTTVVPYNLFIHATSAHKTWKEADDIPLSQFDVSFSMIVGGIITGAVLITAGTVVRGLEINSAVDMAQQLKPLLGNFAVPFLAVGLIAAGISSAVITPLGVSYVLGGLFGWELDKKDKRFFATNVAIVLCGIIGAATGFNPLTIIMAAQAVNGVFLPVSVITLLYLASKRSVMGDYKNNLIQIFLGLCVFAISLIIGVSSILSLF</sequence>
<dbReference type="GO" id="GO:0015086">
    <property type="term" value="F:cadmium ion transmembrane transporter activity"/>
    <property type="evidence" value="ECO:0007669"/>
    <property type="project" value="TreeGrafter"/>
</dbReference>
<keyword evidence="2" id="KW-0813">Transport</keyword>
<dbReference type="GO" id="GO:0005384">
    <property type="term" value="F:manganese ion transmembrane transporter activity"/>
    <property type="evidence" value="ECO:0007669"/>
    <property type="project" value="TreeGrafter"/>
</dbReference>
<keyword evidence="4" id="KW-0769">Symport</keyword>
<feature type="transmembrane region" description="Helical" evidence="7">
    <location>
        <begin position="41"/>
        <end position="64"/>
    </location>
</feature>
<dbReference type="STRING" id="596324.TREVI0001_2505"/>
<dbReference type="AlphaFoldDB" id="C8PSW3"/>
<accession>C8PSW3</accession>
<evidence type="ECO:0000256" key="5">
    <source>
        <dbReference type="ARBA" id="ARBA00022989"/>
    </source>
</evidence>
<dbReference type="GO" id="GO:0005886">
    <property type="term" value="C:plasma membrane"/>
    <property type="evidence" value="ECO:0007669"/>
    <property type="project" value="TreeGrafter"/>
</dbReference>
<dbReference type="PANTHER" id="PTHR11706:SF33">
    <property type="entry name" value="NATURAL RESISTANCE-ASSOCIATED MACROPHAGE PROTEIN 2"/>
    <property type="match status" value="1"/>
</dbReference>
<dbReference type="EMBL" id="ACYH01000054">
    <property type="protein sequence ID" value="EEV19574.1"/>
    <property type="molecule type" value="Genomic_DNA"/>
</dbReference>
<evidence type="ECO:0000256" key="4">
    <source>
        <dbReference type="ARBA" id="ARBA00022847"/>
    </source>
</evidence>
<evidence type="ECO:0000256" key="6">
    <source>
        <dbReference type="ARBA" id="ARBA00023136"/>
    </source>
</evidence>
<keyword evidence="5 7" id="KW-1133">Transmembrane helix</keyword>